<sequence>MGSIIPAGDSHCCARPPAVARLVFTWPDYPNTRVSKQLALKDDGMEYNTRGAFAKQIAVLFEHLIQKHGHEYVPPVGRRGWRLGPGGIQYEQLRLLEIFSADGQNFHARMGVVPPHIGTSVARDAVLL</sequence>
<reference evidence="1" key="1">
    <citation type="submission" date="2020-05" db="EMBL/GenBank/DDBJ databases">
        <title>Mycena genomes resolve the evolution of fungal bioluminescence.</title>
        <authorList>
            <person name="Tsai I.J."/>
        </authorList>
    </citation>
    <scope>NUCLEOTIDE SEQUENCE</scope>
    <source>
        <strain evidence="1">CCC161011</strain>
    </source>
</reference>
<keyword evidence="2" id="KW-1185">Reference proteome</keyword>
<gene>
    <name evidence="1" type="ORF">MVEN_02397800</name>
</gene>
<comment type="caution">
    <text evidence="1">The sequence shown here is derived from an EMBL/GenBank/DDBJ whole genome shotgun (WGS) entry which is preliminary data.</text>
</comment>
<dbReference type="Proteomes" id="UP000620124">
    <property type="component" value="Unassembled WGS sequence"/>
</dbReference>
<protein>
    <submittedName>
        <fullName evidence="1">Uncharacterized protein</fullName>
    </submittedName>
</protein>
<organism evidence="1 2">
    <name type="scientific">Mycena venus</name>
    <dbReference type="NCBI Taxonomy" id="2733690"/>
    <lineage>
        <taxon>Eukaryota</taxon>
        <taxon>Fungi</taxon>
        <taxon>Dikarya</taxon>
        <taxon>Basidiomycota</taxon>
        <taxon>Agaricomycotina</taxon>
        <taxon>Agaricomycetes</taxon>
        <taxon>Agaricomycetidae</taxon>
        <taxon>Agaricales</taxon>
        <taxon>Marasmiineae</taxon>
        <taxon>Mycenaceae</taxon>
        <taxon>Mycena</taxon>
    </lineage>
</organism>
<dbReference type="OrthoDB" id="2820056at2759"/>
<proteinExistence type="predicted"/>
<evidence type="ECO:0000313" key="1">
    <source>
        <dbReference type="EMBL" id="KAF7332919.1"/>
    </source>
</evidence>
<accession>A0A8H7CCV1</accession>
<evidence type="ECO:0000313" key="2">
    <source>
        <dbReference type="Proteomes" id="UP000620124"/>
    </source>
</evidence>
<dbReference type="EMBL" id="JACAZI010000031">
    <property type="protein sequence ID" value="KAF7332919.1"/>
    <property type="molecule type" value="Genomic_DNA"/>
</dbReference>
<dbReference type="AlphaFoldDB" id="A0A8H7CCV1"/>
<name>A0A8H7CCV1_9AGAR</name>